<evidence type="ECO:0000313" key="2">
    <source>
        <dbReference type="EMBL" id="OGY10507.1"/>
    </source>
</evidence>
<name>A0A1G1V549_9BACT</name>
<feature type="transmembrane region" description="Helical" evidence="1">
    <location>
        <begin position="91"/>
        <end position="108"/>
    </location>
</feature>
<protein>
    <recommendedName>
        <fullName evidence="4">DUF1761 domain-containing protein</fullName>
    </recommendedName>
</protein>
<dbReference type="EMBL" id="MHBZ01000033">
    <property type="protein sequence ID" value="OGY10507.1"/>
    <property type="molecule type" value="Genomic_DNA"/>
</dbReference>
<dbReference type="STRING" id="1797516.A3D26_00200"/>
<feature type="transmembrane region" description="Helical" evidence="1">
    <location>
        <begin position="6"/>
        <end position="29"/>
    </location>
</feature>
<proteinExistence type="predicted"/>
<dbReference type="Proteomes" id="UP000178319">
    <property type="component" value="Unassembled WGS sequence"/>
</dbReference>
<evidence type="ECO:0000313" key="3">
    <source>
        <dbReference type="Proteomes" id="UP000178319"/>
    </source>
</evidence>
<keyword evidence="1" id="KW-0472">Membrane</keyword>
<feature type="transmembrane region" description="Helical" evidence="1">
    <location>
        <begin position="50"/>
        <end position="71"/>
    </location>
</feature>
<evidence type="ECO:0008006" key="4">
    <source>
        <dbReference type="Google" id="ProtNLM"/>
    </source>
</evidence>
<keyword evidence="1" id="KW-1133">Transmembrane helix</keyword>
<dbReference type="Pfam" id="PF08570">
    <property type="entry name" value="DUF1761"/>
    <property type="match status" value="1"/>
</dbReference>
<dbReference type="InterPro" id="IPR013879">
    <property type="entry name" value="DUF1761"/>
</dbReference>
<comment type="caution">
    <text evidence="2">The sequence shown here is derived from an EMBL/GenBank/DDBJ whole genome shotgun (WGS) entry which is preliminary data.</text>
</comment>
<keyword evidence="1" id="KW-0812">Transmembrane</keyword>
<gene>
    <name evidence="2" type="ORF">A3D26_00200</name>
</gene>
<organism evidence="2 3">
    <name type="scientific">Candidatus Blackburnbacteria bacterium RIFCSPHIGHO2_02_FULL_44_20</name>
    <dbReference type="NCBI Taxonomy" id="1797516"/>
    <lineage>
        <taxon>Bacteria</taxon>
        <taxon>Candidatus Blackburniibacteriota</taxon>
    </lineage>
</organism>
<accession>A0A1G1V549</accession>
<sequence length="138" mass="15104">MQPPVNYLAVLVAALSSMVLGYLWYGPLFGKLWMKLSGLKMGSGAKDKMGMLYGIATVGAFIEAYILSHVLVFASSYMNTSGLSAGLSSGFWMWLGFVATVTLGNVLWYGHSWKLWGLVNAYYLTSLLIMGSILALWQ</sequence>
<evidence type="ECO:0000256" key="1">
    <source>
        <dbReference type="SAM" id="Phobius"/>
    </source>
</evidence>
<feature type="transmembrane region" description="Helical" evidence="1">
    <location>
        <begin position="115"/>
        <end position="137"/>
    </location>
</feature>
<dbReference type="AlphaFoldDB" id="A0A1G1V549"/>
<reference evidence="2 3" key="1">
    <citation type="journal article" date="2016" name="Nat. Commun.">
        <title>Thousands of microbial genomes shed light on interconnected biogeochemical processes in an aquifer system.</title>
        <authorList>
            <person name="Anantharaman K."/>
            <person name="Brown C.T."/>
            <person name="Hug L.A."/>
            <person name="Sharon I."/>
            <person name="Castelle C.J."/>
            <person name="Probst A.J."/>
            <person name="Thomas B.C."/>
            <person name="Singh A."/>
            <person name="Wilkins M.J."/>
            <person name="Karaoz U."/>
            <person name="Brodie E.L."/>
            <person name="Williams K.H."/>
            <person name="Hubbard S.S."/>
            <person name="Banfield J.F."/>
        </authorList>
    </citation>
    <scope>NUCLEOTIDE SEQUENCE [LARGE SCALE GENOMIC DNA]</scope>
</reference>